<organism evidence="2 3">
    <name type="scientific">Saguinus oedipus</name>
    <name type="common">Cotton-top tamarin</name>
    <name type="synonym">Oedipomidas oedipus</name>
    <dbReference type="NCBI Taxonomy" id="9490"/>
    <lineage>
        <taxon>Eukaryota</taxon>
        <taxon>Metazoa</taxon>
        <taxon>Chordata</taxon>
        <taxon>Craniata</taxon>
        <taxon>Vertebrata</taxon>
        <taxon>Euteleostomi</taxon>
        <taxon>Mammalia</taxon>
        <taxon>Eutheria</taxon>
        <taxon>Euarchontoglires</taxon>
        <taxon>Primates</taxon>
        <taxon>Haplorrhini</taxon>
        <taxon>Platyrrhini</taxon>
        <taxon>Cebidae</taxon>
        <taxon>Callitrichinae</taxon>
        <taxon>Saguinus</taxon>
    </lineage>
</organism>
<accession>A0ABQ9VT21</accession>
<comment type="caution">
    <text evidence="2">The sequence shown here is derived from an EMBL/GenBank/DDBJ whole genome shotgun (WGS) entry which is preliminary data.</text>
</comment>
<dbReference type="Proteomes" id="UP001266305">
    <property type="component" value="Unassembled WGS sequence"/>
</dbReference>
<proteinExistence type="predicted"/>
<gene>
    <name evidence="2" type="ORF">P7K49_012303</name>
</gene>
<protein>
    <submittedName>
        <fullName evidence="2">Uncharacterized protein</fullName>
    </submittedName>
</protein>
<keyword evidence="3" id="KW-1185">Reference proteome</keyword>
<evidence type="ECO:0000256" key="1">
    <source>
        <dbReference type="SAM" id="MobiDB-lite"/>
    </source>
</evidence>
<evidence type="ECO:0000313" key="2">
    <source>
        <dbReference type="EMBL" id="KAK2112556.1"/>
    </source>
</evidence>
<evidence type="ECO:0000313" key="3">
    <source>
        <dbReference type="Proteomes" id="UP001266305"/>
    </source>
</evidence>
<name>A0ABQ9VT21_SAGOE</name>
<dbReference type="EMBL" id="JASSZA010000005">
    <property type="protein sequence ID" value="KAK2112556.1"/>
    <property type="molecule type" value="Genomic_DNA"/>
</dbReference>
<reference evidence="2 3" key="1">
    <citation type="submission" date="2023-05" db="EMBL/GenBank/DDBJ databases">
        <title>B98-5 Cell Line De Novo Hybrid Assembly: An Optical Mapping Approach.</title>
        <authorList>
            <person name="Kananen K."/>
            <person name="Auerbach J.A."/>
            <person name="Kautto E."/>
            <person name="Blachly J.S."/>
        </authorList>
    </citation>
    <scope>NUCLEOTIDE SEQUENCE [LARGE SCALE GENOMIC DNA]</scope>
    <source>
        <strain evidence="2">B95-8</strain>
        <tissue evidence="2">Cell line</tissue>
    </source>
</reference>
<feature type="region of interest" description="Disordered" evidence="1">
    <location>
        <begin position="169"/>
        <end position="221"/>
    </location>
</feature>
<sequence>MFLQFRDNADFSSAILHSTQWGSCHPGPSCILAELWLALLSRQILLGHGREGFFGEIFNFFIHHMCALGHRSFQVPWPSFSQLQNEETWLSVKSAGSLGDSRARRKAQAGINRGRTKVGLEILNLLFRKAPNRHVDRSPSVTESPKASPAWASQPRCFESHFCAASGKGTVSGPLPGPQHAASAGNPGGRGASRGSRQPGPRGSPWPPRPRARRRSCAAQRDGWRDNRVRCRLSLAPPESRWIARFAADRHGTTKANSQPPVNSRALLTCGAFPPISSLWMQQNG</sequence>